<reference evidence="5 6" key="1">
    <citation type="submission" date="2017-11" db="EMBL/GenBank/DDBJ databases">
        <title>De novo assembly and phasing of dikaryotic genomes from two isolates of Puccinia coronata f. sp. avenae, the causal agent of oat crown rust.</title>
        <authorList>
            <person name="Miller M.E."/>
            <person name="Zhang Y."/>
            <person name="Omidvar V."/>
            <person name="Sperschneider J."/>
            <person name="Schwessinger B."/>
            <person name="Raley C."/>
            <person name="Palmer J.M."/>
            <person name="Garnica D."/>
            <person name="Upadhyaya N."/>
            <person name="Rathjen J."/>
            <person name="Taylor J.M."/>
            <person name="Park R.F."/>
            <person name="Dodds P.N."/>
            <person name="Hirsch C.D."/>
            <person name="Kianian S.F."/>
            <person name="Figueroa M."/>
        </authorList>
    </citation>
    <scope>NUCLEOTIDE SEQUENCE [LARGE SCALE GENOMIC DNA]</scope>
    <source>
        <strain evidence="3">12NC29</strain>
        <strain evidence="4">12SD80</strain>
    </source>
</reference>
<feature type="signal peptide" evidence="2">
    <location>
        <begin position="1"/>
        <end position="16"/>
    </location>
</feature>
<evidence type="ECO:0000256" key="2">
    <source>
        <dbReference type="SAM" id="SignalP"/>
    </source>
</evidence>
<dbReference type="AlphaFoldDB" id="A0A2N5SMI4"/>
<protein>
    <submittedName>
        <fullName evidence="3">Uncharacterized protein</fullName>
    </submittedName>
</protein>
<evidence type="ECO:0000313" key="5">
    <source>
        <dbReference type="Proteomes" id="UP000235388"/>
    </source>
</evidence>
<organism evidence="3 5">
    <name type="scientific">Puccinia coronata f. sp. avenae</name>
    <dbReference type="NCBI Taxonomy" id="200324"/>
    <lineage>
        <taxon>Eukaryota</taxon>
        <taxon>Fungi</taxon>
        <taxon>Dikarya</taxon>
        <taxon>Basidiomycota</taxon>
        <taxon>Pucciniomycotina</taxon>
        <taxon>Pucciniomycetes</taxon>
        <taxon>Pucciniales</taxon>
        <taxon>Pucciniaceae</taxon>
        <taxon>Puccinia</taxon>
    </lineage>
</organism>
<dbReference type="EMBL" id="PGCI01000061">
    <property type="protein sequence ID" value="PLW44092.1"/>
    <property type="molecule type" value="Genomic_DNA"/>
</dbReference>
<dbReference type="OrthoDB" id="2498490at2759"/>
<feature type="region of interest" description="Disordered" evidence="1">
    <location>
        <begin position="249"/>
        <end position="285"/>
    </location>
</feature>
<feature type="compositionally biased region" description="Polar residues" evidence="1">
    <location>
        <begin position="153"/>
        <end position="163"/>
    </location>
</feature>
<dbReference type="Proteomes" id="UP000235392">
    <property type="component" value="Unassembled WGS sequence"/>
</dbReference>
<evidence type="ECO:0000313" key="3">
    <source>
        <dbReference type="EMBL" id="PLW14442.1"/>
    </source>
</evidence>
<sequence>MHIFILAFPLTLVVIGAVCYKRAKDREKQLEGPPVEGYYVYPTPPPAPPGHNYWLTPGAVEPQEYPHYSPPFNGPQPAPYNPALYAQHLTQPPYNVAPEALSKSSSQDAYIRNPEKVAQPGISNASHTISSEKMLVRDDASLLLPSPMPRNIPLSTEQDPYNTGQGGSPGRNDTAEMLAMRMRNTEPSVSPGVGSATAVGRGLTESRMASLQVNQPEDQLPRYTSGDAEIFQRYQNRASLKQDHSYIGRLRDSYTPPDTLAAPRRIIRDDSSYLKSYPDHPAPKP</sequence>
<comment type="caution">
    <text evidence="3">The sequence shown here is derived from an EMBL/GenBank/DDBJ whole genome shotgun (WGS) entry which is preliminary data.</text>
</comment>
<feature type="compositionally biased region" description="Basic and acidic residues" evidence="1">
    <location>
        <begin position="266"/>
        <end position="285"/>
    </location>
</feature>
<proteinExistence type="predicted"/>
<evidence type="ECO:0000313" key="6">
    <source>
        <dbReference type="Proteomes" id="UP000235392"/>
    </source>
</evidence>
<dbReference type="Proteomes" id="UP000235388">
    <property type="component" value="Unassembled WGS sequence"/>
</dbReference>
<name>A0A2N5SMI4_9BASI</name>
<gene>
    <name evidence="3" type="ORF">PCANC_15962</name>
    <name evidence="4" type="ORF">PCASD_04871</name>
</gene>
<dbReference type="EMBL" id="PGCJ01000921">
    <property type="protein sequence ID" value="PLW14442.1"/>
    <property type="molecule type" value="Genomic_DNA"/>
</dbReference>
<evidence type="ECO:0000313" key="4">
    <source>
        <dbReference type="EMBL" id="PLW44092.1"/>
    </source>
</evidence>
<keyword evidence="5" id="KW-1185">Reference proteome</keyword>
<feature type="region of interest" description="Disordered" evidence="1">
    <location>
        <begin position="151"/>
        <end position="171"/>
    </location>
</feature>
<evidence type="ECO:0000256" key="1">
    <source>
        <dbReference type="SAM" id="MobiDB-lite"/>
    </source>
</evidence>
<accession>A0A2N5SMI4</accession>
<feature type="chain" id="PRO_5015083563" evidence="2">
    <location>
        <begin position="17"/>
        <end position="285"/>
    </location>
</feature>
<keyword evidence="2" id="KW-0732">Signal</keyword>